<name>A0A1Y6B824_9BACT</name>
<accession>A0A1Y6B824</accession>
<dbReference type="NCBIfam" id="NF010657">
    <property type="entry name" value="PRK14056.1"/>
    <property type="match status" value="1"/>
</dbReference>
<dbReference type="EMBL" id="FWZT01000002">
    <property type="protein sequence ID" value="SME96236.1"/>
    <property type="molecule type" value="Genomic_DNA"/>
</dbReference>
<dbReference type="Proteomes" id="UP000192907">
    <property type="component" value="Unassembled WGS sequence"/>
</dbReference>
<evidence type="ECO:0000256" key="1">
    <source>
        <dbReference type="ARBA" id="ARBA00001954"/>
    </source>
</evidence>
<dbReference type="PANTHER" id="PTHR11473:SF24">
    <property type="entry name" value="PHENYLALANINE-4-HYDROXYLASE"/>
    <property type="match status" value="1"/>
</dbReference>
<keyword evidence="10" id="KW-1185">Reference proteome</keyword>
<keyword evidence="3 7" id="KW-0479">Metal-binding</keyword>
<dbReference type="STRING" id="1513793.SAMN06296036_102272"/>
<evidence type="ECO:0000313" key="10">
    <source>
        <dbReference type="Proteomes" id="UP000192907"/>
    </source>
</evidence>
<dbReference type="RefSeq" id="WP_132315224.1">
    <property type="nucleotide sequence ID" value="NZ_FWZT01000002.1"/>
</dbReference>
<dbReference type="Pfam" id="PF00351">
    <property type="entry name" value="Biopterin_H"/>
    <property type="match status" value="2"/>
</dbReference>
<dbReference type="GO" id="GO:0009072">
    <property type="term" value="P:aromatic amino acid metabolic process"/>
    <property type="evidence" value="ECO:0007669"/>
    <property type="project" value="InterPro"/>
</dbReference>
<dbReference type="GO" id="GO:0016714">
    <property type="term" value="F:oxidoreductase activity, acting on paired donors, with incorporation or reduction of molecular oxygen, reduced pteridine as one donor, and incorporation of one atom of oxygen"/>
    <property type="evidence" value="ECO:0007669"/>
    <property type="project" value="InterPro"/>
</dbReference>
<organism evidence="9 10">
    <name type="scientific">Pseudobacteriovorax antillogorgiicola</name>
    <dbReference type="NCBI Taxonomy" id="1513793"/>
    <lineage>
        <taxon>Bacteria</taxon>
        <taxon>Pseudomonadati</taxon>
        <taxon>Bdellovibrionota</taxon>
        <taxon>Oligoflexia</taxon>
        <taxon>Oligoflexales</taxon>
        <taxon>Pseudobacteriovoracaceae</taxon>
        <taxon>Pseudobacteriovorax</taxon>
    </lineage>
</organism>
<keyword evidence="6" id="KW-0503">Monooxygenase</keyword>
<dbReference type="InterPro" id="IPR001273">
    <property type="entry name" value="ArAA_hydroxylase"/>
</dbReference>
<reference evidence="10" key="1">
    <citation type="submission" date="2017-04" db="EMBL/GenBank/DDBJ databases">
        <authorList>
            <person name="Varghese N."/>
            <person name="Submissions S."/>
        </authorList>
    </citation>
    <scope>NUCLEOTIDE SEQUENCE [LARGE SCALE GENOMIC DNA]</scope>
    <source>
        <strain evidence="10">RKEM611</strain>
    </source>
</reference>
<feature type="binding site" evidence="7">
    <location>
        <position position="125"/>
    </location>
    <ligand>
        <name>Fe cation</name>
        <dbReference type="ChEBI" id="CHEBI:24875"/>
    </ligand>
</feature>
<feature type="domain" description="Biopterin-dependent aromatic amino acid hydroxylase family profile" evidence="8">
    <location>
        <begin position="1"/>
        <end position="338"/>
    </location>
</feature>
<dbReference type="InterPro" id="IPR036951">
    <property type="entry name" value="ArAA_hydroxylase_sf"/>
</dbReference>
<protein>
    <submittedName>
        <fullName evidence="9">Phenylalanine-4-hydroxylase</fullName>
    </submittedName>
</protein>
<evidence type="ECO:0000256" key="6">
    <source>
        <dbReference type="ARBA" id="ARBA00023033"/>
    </source>
</evidence>
<dbReference type="SUPFAM" id="SSF56534">
    <property type="entry name" value="Aromatic aminoacid monoxygenases, catalytic and oligomerization domains"/>
    <property type="match status" value="1"/>
</dbReference>
<dbReference type="GO" id="GO:0005506">
    <property type="term" value="F:iron ion binding"/>
    <property type="evidence" value="ECO:0007669"/>
    <property type="project" value="InterPro"/>
</dbReference>
<gene>
    <name evidence="9" type="ORF">SAMN06296036_102272</name>
</gene>
<keyword evidence="4" id="KW-0560">Oxidoreductase</keyword>
<evidence type="ECO:0000259" key="8">
    <source>
        <dbReference type="PROSITE" id="PS51410"/>
    </source>
</evidence>
<dbReference type="PANTHER" id="PTHR11473">
    <property type="entry name" value="AROMATIC AMINO ACID HYDROXYLASE"/>
    <property type="match status" value="1"/>
</dbReference>
<evidence type="ECO:0000256" key="5">
    <source>
        <dbReference type="ARBA" id="ARBA00023004"/>
    </source>
</evidence>
<evidence type="ECO:0000256" key="2">
    <source>
        <dbReference type="ARBA" id="ARBA00009712"/>
    </source>
</evidence>
<comment type="similarity">
    <text evidence="2">Belongs to the biopterin-dependent aromatic amino acid hydroxylase family.</text>
</comment>
<proteinExistence type="inferred from homology"/>
<keyword evidence="5 7" id="KW-0408">Iron</keyword>
<evidence type="ECO:0000256" key="3">
    <source>
        <dbReference type="ARBA" id="ARBA00022723"/>
    </source>
</evidence>
<comment type="cofactor">
    <cofactor evidence="1 7">
        <name>Fe(2+)</name>
        <dbReference type="ChEBI" id="CHEBI:29033"/>
    </cofactor>
</comment>
<dbReference type="AlphaFoldDB" id="A0A1Y6B824"/>
<dbReference type="InterPro" id="IPR019774">
    <property type="entry name" value="Aromatic-AA_hydroxylase_C"/>
</dbReference>
<evidence type="ECO:0000313" key="9">
    <source>
        <dbReference type="EMBL" id="SME96236.1"/>
    </source>
</evidence>
<evidence type="ECO:0000256" key="7">
    <source>
        <dbReference type="PIRSR" id="PIRSR601273-2"/>
    </source>
</evidence>
<evidence type="ECO:0000256" key="4">
    <source>
        <dbReference type="ARBA" id="ARBA00023002"/>
    </source>
</evidence>
<dbReference type="PROSITE" id="PS51410">
    <property type="entry name" value="BH4_AAA_HYDROXYL_2"/>
    <property type="match status" value="1"/>
</dbReference>
<dbReference type="OrthoDB" id="5287525at2"/>
<dbReference type="InterPro" id="IPR036329">
    <property type="entry name" value="Aro-AA_hydroxylase_C_sf"/>
</dbReference>
<feature type="binding site" evidence="7">
    <location>
        <position position="130"/>
    </location>
    <ligand>
        <name>Fe cation</name>
        <dbReference type="ChEBI" id="CHEBI:24875"/>
    </ligand>
</feature>
<dbReference type="Gene3D" id="1.10.800.10">
    <property type="entry name" value="Aromatic amino acid hydroxylase"/>
    <property type="match status" value="1"/>
</dbReference>
<feature type="binding site" evidence="7">
    <location>
        <position position="215"/>
    </location>
    <ligand>
        <name>Fe cation</name>
        <dbReference type="ChEBI" id="CHEBI:24875"/>
    </ligand>
</feature>
<sequence>MARTQDQLPQYLRKYCTEHDFDKYTARDHASWRYIMRRAVPFFRQHSVKGYEEGLAATGISLDRIPHIDEIDQALQKISWGAVPVCGFIPPWAFLEFQARKILPIATDMRTVDHIAYTPAPDIVHEAAGHAPILPDVDYNQYLAYYAKLGTKAIYSKQDLQLYEAVRYLSDIKEKYESTPEEIATAERRLQAAVKAFTYVSEAAKVGRMSWWTAEYGMVGSLDAPKIYGAGLLSSVGESKDAMTAKVRKLPLSLDCTNFSFNITEPQPQLFVAENMQHLHDVLHELDDTLSYRLGGQPALIKAIESEAVTTAVLDSGIAISGILGQSIAEDQSPVFLKYQGPVQLSWQESEMDGQGVARHAQGYSSPLGRLKRFPNKPFTKLTLAELEELKLRPGQRTELEYQSGFTVQGTVTELIRKAENLVLVTFTDCRVTRGSEVFFEPEWGEFDLIIGDLVASVYGGPADRESYGEHEIIDAQTSPGRDIPYSAEERQLFEQYQTVRELRQSENRSLKLEKAGALAQAALEHTPQEWLLLLELLELGQDHLGLAPQDQAWLGALQQHLGQPQNFRTDDQSLVKHGLSLLN</sequence>